<dbReference type="Pfam" id="PF03748">
    <property type="entry name" value="FliL"/>
    <property type="match status" value="1"/>
</dbReference>
<evidence type="ECO:0000256" key="9">
    <source>
        <dbReference type="ARBA" id="ARBA00023136"/>
    </source>
</evidence>
<keyword evidence="8" id="KW-1133">Transmembrane helix</keyword>
<evidence type="ECO:0000256" key="2">
    <source>
        <dbReference type="ARBA" id="ARBA00004162"/>
    </source>
</evidence>
<evidence type="ECO:0000256" key="6">
    <source>
        <dbReference type="ARBA" id="ARBA00022692"/>
    </source>
</evidence>
<evidence type="ECO:0000256" key="1">
    <source>
        <dbReference type="ARBA" id="ARBA00002254"/>
    </source>
</evidence>
<accession>A0ABW3KZ01</accession>
<reference evidence="12" key="1">
    <citation type="journal article" date="2019" name="Int. J. Syst. Evol. Microbiol.">
        <title>The Global Catalogue of Microorganisms (GCM) 10K type strain sequencing project: providing services to taxonomists for standard genome sequencing and annotation.</title>
        <authorList>
            <consortium name="The Broad Institute Genomics Platform"/>
            <consortium name="The Broad Institute Genome Sequencing Center for Infectious Disease"/>
            <person name="Wu L."/>
            <person name="Ma J."/>
        </authorList>
    </citation>
    <scope>NUCLEOTIDE SEQUENCE [LARGE SCALE GENOMIC DNA]</scope>
    <source>
        <strain evidence="12">CCUG 56607</strain>
    </source>
</reference>
<evidence type="ECO:0000256" key="10">
    <source>
        <dbReference type="RuleBase" id="RU364125"/>
    </source>
</evidence>
<gene>
    <name evidence="11" type="primary">fliL</name>
    <name evidence="11" type="ORF">ACFQ2J_03160</name>
</gene>
<evidence type="ECO:0000313" key="12">
    <source>
        <dbReference type="Proteomes" id="UP001596990"/>
    </source>
</evidence>
<comment type="similarity">
    <text evidence="3 10">Belongs to the FliL family.</text>
</comment>
<evidence type="ECO:0000256" key="4">
    <source>
        <dbReference type="ARBA" id="ARBA00022475"/>
    </source>
</evidence>
<keyword evidence="4 10" id="KW-1003">Cell membrane</keyword>
<keyword evidence="11" id="KW-0969">Cilium</keyword>
<keyword evidence="7 10" id="KW-0283">Flagellar rotation</keyword>
<keyword evidence="5 10" id="KW-0145">Chemotaxis</keyword>
<protein>
    <recommendedName>
        <fullName evidence="10">Flagellar protein FliL</fullName>
    </recommendedName>
</protein>
<organism evidence="11 12">
    <name type="scientific">Thalassobacillus hwangdonensis</name>
    <dbReference type="NCBI Taxonomy" id="546108"/>
    <lineage>
        <taxon>Bacteria</taxon>
        <taxon>Bacillati</taxon>
        <taxon>Bacillota</taxon>
        <taxon>Bacilli</taxon>
        <taxon>Bacillales</taxon>
        <taxon>Bacillaceae</taxon>
        <taxon>Thalassobacillus</taxon>
    </lineage>
</organism>
<comment type="function">
    <text evidence="1 10">Controls the rotational direction of flagella during chemotaxis.</text>
</comment>
<dbReference type="InterPro" id="IPR005503">
    <property type="entry name" value="FliL"/>
</dbReference>
<keyword evidence="9 10" id="KW-0472">Membrane</keyword>
<comment type="caution">
    <text evidence="11">The sequence shown here is derived from an EMBL/GenBank/DDBJ whole genome shotgun (WGS) entry which is preliminary data.</text>
</comment>
<evidence type="ECO:0000313" key="11">
    <source>
        <dbReference type="EMBL" id="MFD1018190.1"/>
    </source>
</evidence>
<evidence type="ECO:0000256" key="7">
    <source>
        <dbReference type="ARBA" id="ARBA00022779"/>
    </source>
</evidence>
<evidence type="ECO:0000256" key="3">
    <source>
        <dbReference type="ARBA" id="ARBA00008281"/>
    </source>
</evidence>
<keyword evidence="11" id="KW-0966">Cell projection</keyword>
<dbReference type="Proteomes" id="UP001596990">
    <property type="component" value="Unassembled WGS sequence"/>
</dbReference>
<sequence>MNRVIKSMMIALVSLTVIGVIALIVVLNLDGNKTAEGKRNIDDIVEASIETEEITTDLKNDRFVRIQFRIITDSDDAKKELLKRDFQLNNILIKELGKMDSEAFKTDIATLEETIKLKLNKIMTEGKITEVYTVKKVLQ</sequence>
<dbReference type="RefSeq" id="WP_386056500.1">
    <property type="nucleotide sequence ID" value="NZ_JBHTKL010000001.1"/>
</dbReference>
<dbReference type="EMBL" id="JBHTKL010000001">
    <property type="protein sequence ID" value="MFD1018190.1"/>
    <property type="molecule type" value="Genomic_DNA"/>
</dbReference>
<comment type="subcellular location">
    <subcellularLocation>
        <location evidence="2">Cell membrane</location>
        <topology evidence="2">Single-pass membrane protein</topology>
    </subcellularLocation>
</comment>
<keyword evidence="12" id="KW-1185">Reference proteome</keyword>
<keyword evidence="6" id="KW-0812">Transmembrane</keyword>
<dbReference type="NCBIfam" id="NF005826">
    <property type="entry name" value="PRK07718.1"/>
    <property type="match status" value="1"/>
</dbReference>
<name>A0ABW3KZ01_9BACI</name>
<proteinExistence type="inferred from homology"/>
<evidence type="ECO:0000256" key="8">
    <source>
        <dbReference type="ARBA" id="ARBA00022989"/>
    </source>
</evidence>
<keyword evidence="11" id="KW-0282">Flagellum</keyword>
<evidence type="ECO:0000256" key="5">
    <source>
        <dbReference type="ARBA" id="ARBA00022500"/>
    </source>
</evidence>